<keyword evidence="6 12" id="KW-0863">Zinc-finger</keyword>
<proteinExistence type="inferred from homology"/>
<feature type="domain" description="C2H2-type" evidence="13">
    <location>
        <begin position="218"/>
        <end position="245"/>
    </location>
</feature>
<dbReference type="Pfam" id="PF00096">
    <property type="entry name" value="zf-C2H2"/>
    <property type="match status" value="4"/>
</dbReference>
<comment type="function">
    <text evidence="1">May be involved in transcriptional regulation.</text>
</comment>
<keyword evidence="11" id="KW-0539">Nucleus</keyword>
<evidence type="ECO:0000259" key="14">
    <source>
        <dbReference type="PROSITE" id="PS50178"/>
    </source>
</evidence>
<dbReference type="PANTHER" id="PTHR23226">
    <property type="entry name" value="ZINC FINGER AND SCAN DOMAIN-CONTAINING"/>
    <property type="match status" value="1"/>
</dbReference>
<sequence length="360" mass="41348">MASAKDDDMDAQQVHIKEEDCEWGTPVELYEKLEDHEEQISVFKEEECKEENVVKDSKDFSVGLELQNHENGKTFKQDVWEESHSNSKFWFTNMTELATQQNSMVLKSELSEFEEKNSEGYRREAEGQKISRIVGINLRENGSFSTSSFVRPSLQCRLIQKRKLDNEKINKSTRSETLPAASSQCSSLPVAKQAQAEAVISNLQLCKQIQIHTGEKPHYCLECGKRFSHRSSLCKHKKIHTGDKPHCCSKCDKCFLQKSNLNIHMKVHTGEKSHCCPECGKRFSRLCKLQSHTRIHTGEKSHCCLKCGKQFCGSSSLQEHTRIHTGEKPYVCSECGKQFSHSSSFQKHKNSHWRKAIWLF</sequence>
<evidence type="ECO:0000256" key="8">
    <source>
        <dbReference type="ARBA" id="ARBA00023015"/>
    </source>
</evidence>
<dbReference type="PANTHER" id="PTHR23226:SF240">
    <property type="entry name" value="GASTRULA ZINC FINGER PROTEIN XLCGF26.1-LIKE-RELATED"/>
    <property type="match status" value="1"/>
</dbReference>
<evidence type="ECO:0000256" key="7">
    <source>
        <dbReference type="ARBA" id="ARBA00022833"/>
    </source>
</evidence>
<evidence type="ECO:0000256" key="11">
    <source>
        <dbReference type="ARBA" id="ARBA00023242"/>
    </source>
</evidence>
<gene>
    <name evidence="15" type="primary">LOC114641144</name>
</gene>
<keyword evidence="9" id="KW-0238">DNA-binding</keyword>
<dbReference type="InterPro" id="IPR017455">
    <property type="entry name" value="Znf_FYVE-rel"/>
</dbReference>
<dbReference type="Gene3D" id="3.30.160.60">
    <property type="entry name" value="Classic Zinc Finger"/>
    <property type="match status" value="5"/>
</dbReference>
<dbReference type="InterPro" id="IPR036236">
    <property type="entry name" value="Znf_C2H2_sf"/>
</dbReference>
<dbReference type="GO" id="GO:0005634">
    <property type="term" value="C:nucleus"/>
    <property type="evidence" value="ECO:0007669"/>
    <property type="project" value="UniProtKB-SubCell"/>
</dbReference>
<dbReference type="OrthoDB" id="40579at2759"/>
<dbReference type="Ensembl" id="ENSECRT00000028488.1">
    <property type="protein sequence ID" value="ENSECRP00000027904.1"/>
    <property type="gene ID" value="ENSECRG00000018897.1"/>
</dbReference>
<keyword evidence="5" id="KW-0677">Repeat</keyword>
<dbReference type="FunFam" id="3.30.160.60:FF:001498">
    <property type="entry name" value="Zinc finger protein 404"/>
    <property type="match status" value="1"/>
</dbReference>
<evidence type="ECO:0000256" key="5">
    <source>
        <dbReference type="ARBA" id="ARBA00022737"/>
    </source>
</evidence>
<evidence type="ECO:0000256" key="2">
    <source>
        <dbReference type="ARBA" id="ARBA00004123"/>
    </source>
</evidence>
<evidence type="ECO:0000256" key="1">
    <source>
        <dbReference type="ARBA" id="ARBA00003767"/>
    </source>
</evidence>
<evidence type="ECO:0000256" key="12">
    <source>
        <dbReference type="PROSITE-ProRule" id="PRU00042"/>
    </source>
</evidence>
<protein>
    <submittedName>
        <fullName evidence="15">Zinc finger and SCAN domain-containing protein 2-like</fullName>
    </submittedName>
</protein>
<keyword evidence="7" id="KW-0862">Zinc</keyword>
<organism evidence="15 16">
    <name type="scientific">Erpetoichthys calabaricus</name>
    <name type="common">Rope fish</name>
    <name type="synonym">Calamoichthys calabaricus</name>
    <dbReference type="NCBI Taxonomy" id="27687"/>
    <lineage>
        <taxon>Eukaryota</taxon>
        <taxon>Metazoa</taxon>
        <taxon>Chordata</taxon>
        <taxon>Craniata</taxon>
        <taxon>Vertebrata</taxon>
        <taxon>Euteleostomi</taxon>
        <taxon>Actinopterygii</taxon>
        <taxon>Polypteriformes</taxon>
        <taxon>Polypteridae</taxon>
        <taxon>Erpetoichthys</taxon>
    </lineage>
</organism>
<dbReference type="AlphaFoldDB" id="A0A8C4T6J7"/>
<dbReference type="PROSITE" id="PS50157">
    <property type="entry name" value="ZINC_FINGER_C2H2_2"/>
    <property type="match status" value="5"/>
</dbReference>
<dbReference type="GeneTree" id="ENSGT00950000182774"/>
<feature type="domain" description="C2H2-type" evidence="13">
    <location>
        <begin position="246"/>
        <end position="273"/>
    </location>
</feature>
<evidence type="ECO:0000256" key="6">
    <source>
        <dbReference type="ARBA" id="ARBA00022771"/>
    </source>
</evidence>
<reference evidence="15" key="1">
    <citation type="submission" date="2025-08" db="UniProtKB">
        <authorList>
            <consortium name="Ensembl"/>
        </authorList>
    </citation>
    <scope>IDENTIFICATION</scope>
</reference>
<evidence type="ECO:0000256" key="3">
    <source>
        <dbReference type="ARBA" id="ARBA00006991"/>
    </source>
</evidence>
<reference evidence="15" key="2">
    <citation type="submission" date="2025-09" db="UniProtKB">
        <authorList>
            <consortium name="Ensembl"/>
        </authorList>
    </citation>
    <scope>IDENTIFICATION</scope>
</reference>
<dbReference type="PROSITE" id="PS00028">
    <property type="entry name" value="ZINC_FINGER_C2H2_1"/>
    <property type="match status" value="5"/>
</dbReference>
<keyword evidence="4" id="KW-0479">Metal-binding</keyword>
<keyword evidence="16" id="KW-1185">Reference proteome</keyword>
<evidence type="ECO:0000313" key="15">
    <source>
        <dbReference type="Ensembl" id="ENSECRP00000027904.1"/>
    </source>
</evidence>
<keyword evidence="10" id="KW-0804">Transcription</keyword>
<dbReference type="GeneID" id="114641144"/>
<evidence type="ECO:0000313" key="16">
    <source>
        <dbReference type="Proteomes" id="UP000694620"/>
    </source>
</evidence>
<dbReference type="Proteomes" id="UP000694620">
    <property type="component" value="Unassembled WGS sequence"/>
</dbReference>
<dbReference type="FunFam" id="3.30.160.60:FF:002274">
    <property type="entry name" value="Zinc finger protein 432"/>
    <property type="match status" value="1"/>
</dbReference>
<feature type="domain" description="C2H2-type" evidence="13">
    <location>
        <begin position="302"/>
        <end position="329"/>
    </location>
</feature>
<name>A0A8C4T6J7_ERPCA</name>
<dbReference type="SMART" id="SM00355">
    <property type="entry name" value="ZnF_C2H2"/>
    <property type="match status" value="5"/>
</dbReference>
<feature type="domain" description="FYVE-type" evidence="14">
    <location>
        <begin position="270"/>
        <end position="340"/>
    </location>
</feature>
<accession>A0A8C4T6J7</accession>
<dbReference type="FunFam" id="3.30.160.60:FF:000176">
    <property type="entry name" value="zinc finger protein 70"/>
    <property type="match status" value="1"/>
</dbReference>
<evidence type="ECO:0000259" key="13">
    <source>
        <dbReference type="PROSITE" id="PS50157"/>
    </source>
</evidence>
<evidence type="ECO:0000256" key="10">
    <source>
        <dbReference type="ARBA" id="ARBA00023163"/>
    </source>
</evidence>
<evidence type="ECO:0000256" key="9">
    <source>
        <dbReference type="ARBA" id="ARBA00023125"/>
    </source>
</evidence>
<dbReference type="GO" id="GO:0008270">
    <property type="term" value="F:zinc ion binding"/>
    <property type="evidence" value="ECO:0007669"/>
    <property type="project" value="UniProtKB-KW"/>
</dbReference>
<dbReference type="InterPro" id="IPR013087">
    <property type="entry name" value="Znf_C2H2_type"/>
</dbReference>
<dbReference type="RefSeq" id="XP_051781868.1">
    <property type="nucleotide sequence ID" value="XM_051925908.1"/>
</dbReference>
<keyword evidence="8" id="KW-0805">Transcription regulation</keyword>
<dbReference type="PROSITE" id="PS50178">
    <property type="entry name" value="ZF_FYVE"/>
    <property type="match status" value="1"/>
</dbReference>
<dbReference type="GO" id="GO:0000978">
    <property type="term" value="F:RNA polymerase II cis-regulatory region sequence-specific DNA binding"/>
    <property type="evidence" value="ECO:0007669"/>
    <property type="project" value="TreeGrafter"/>
</dbReference>
<dbReference type="SUPFAM" id="SSF57667">
    <property type="entry name" value="beta-beta-alpha zinc fingers"/>
    <property type="match status" value="3"/>
</dbReference>
<dbReference type="FunFam" id="3.30.160.60:FF:002343">
    <property type="entry name" value="Zinc finger protein 33A"/>
    <property type="match status" value="2"/>
</dbReference>
<dbReference type="GO" id="GO:0000981">
    <property type="term" value="F:DNA-binding transcription factor activity, RNA polymerase II-specific"/>
    <property type="evidence" value="ECO:0007669"/>
    <property type="project" value="TreeGrafter"/>
</dbReference>
<evidence type="ECO:0000256" key="4">
    <source>
        <dbReference type="ARBA" id="ARBA00022723"/>
    </source>
</evidence>
<feature type="domain" description="C2H2-type" evidence="13">
    <location>
        <begin position="274"/>
        <end position="301"/>
    </location>
</feature>
<comment type="similarity">
    <text evidence="3">Belongs to the krueppel C2H2-type zinc-finger protein family.</text>
</comment>
<feature type="domain" description="C2H2-type" evidence="13">
    <location>
        <begin position="330"/>
        <end position="352"/>
    </location>
</feature>
<comment type="subcellular location">
    <subcellularLocation>
        <location evidence="2">Nucleus</location>
    </subcellularLocation>
</comment>